<name>A0A842HXL9_9SPHN</name>
<feature type="region of interest" description="Disordered" evidence="1">
    <location>
        <begin position="1"/>
        <end position="26"/>
    </location>
</feature>
<evidence type="ECO:0000256" key="1">
    <source>
        <dbReference type="SAM" id="MobiDB-lite"/>
    </source>
</evidence>
<dbReference type="Pfam" id="PF03551">
    <property type="entry name" value="PadR"/>
    <property type="match status" value="1"/>
</dbReference>
<feature type="domain" description="Transcription regulator PadR N-terminal" evidence="2">
    <location>
        <begin position="38"/>
        <end position="108"/>
    </location>
</feature>
<gene>
    <name evidence="3" type="ORF">H6P80_06170</name>
</gene>
<evidence type="ECO:0000313" key="3">
    <source>
        <dbReference type="EMBL" id="MBC2777203.1"/>
    </source>
</evidence>
<sequence length="177" mass="19366">MGMRRSGGGHWGPGGGRHRGGGRGGRRMFESGQLRLVLLKLLDDEPRHGYDLIRAIEELTGGGYTPSPGIVYPTLSLLQDSGDIEELEAEGARKAFAITDQGRAELEEKKGEVATLFERLSSFGERHRKSDGAPIRRAMGNLGAVLEHRLSREGVEDELVHQVTAIIDEAAQKIERL</sequence>
<dbReference type="PANTHER" id="PTHR43252">
    <property type="entry name" value="TRANSCRIPTIONAL REGULATOR YQJI"/>
    <property type="match status" value="1"/>
</dbReference>
<protein>
    <submittedName>
        <fullName evidence="3">Helix-turn-helix transcriptional regulator</fullName>
    </submittedName>
</protein>
<dbReference type="PANTHER" id="PTHR43252:SF7">
    <property type="entry name" value="TRANSCRIPTIONAL REGULATOR YQJI"/>
    <property type="match status" value="1"/>
</dbReference>
<dbReference type="InterPro" id="IPR036390">
    <property type="entry name" value="WH_DNA-bd_sf"/>
</dbReference>
<evidence type="ECO:0000259" key="2">
    <source>
        <dbReference type="Pfam" id="PF03551"/>
    </source>
</evidence>
<dbReference type="Gene3D" id="1.10.10.10">
    <property type="entry name" value="Winged helix-like DNA-binding domain superfamily/Winged helix DNA-binding domain"/>
    <property type="match status" value="1"/>
</dbReference>
<keyword evidence="4" id="KW-1185">Reference proteome</keyword>
<dbReference type="EMBL" id="JACJVJ010000001">
    <property type="protein sequence ID" value="MBC2777203.1"/>
    <property type="molecule type" value="Genomic_DNA"/>
</dbReference>
<dbReference type="AlphaFoldDB" id="A0A842HXL9"/>
<proteinExistence type="predicted"/>
<feature type="compositionally biased region" description="Gly residues" evidence="1">
    <location>
        <begin position="1"/>
        <end position="15"/>
    </location>
</feature>
<reference evidence="3 4" key="1">
    <citation type="submission" date="2020-08" db="EMBL/GenBank/DDBJ databases">
        <title>Draft genome sequence of Parasphingopyxis sp. GrpM-11.</title>
        <authorList>
            <person name="Oh J."/>
            <person name="Roh D.-H."/>
        </authorList>
    </citation>
    <scope>NUCLEOTIDE SEQUENCE [LARGE SCALE GENOMIC DNA]</scope>
    <source>
        <strain evidence="3 4">GrpM-11</strain>
    </source>
</reference>
<dbReference type="InterPro" id="IPR005149">
    <property type="entry name" value="Tscrpt_reg_PadR_N"/>
</dbReference>
<dbReference type="InterPro" id="IPR036388">
    <property type="entry name" value="WH-like_DNA-bd_sf"/>
</dbReference>
<dbReference type="Proteomes" id="UP000564378">
    <property type="component" value="Unassembled WGS sequence"/>
</dbReference>
<evidence type="ECO:0000313" key="4">
    <source>
        <dbReference type="Proteomes" id="UP000564378"/>
    </source>
</evidence>
<dbReference type="SUPFAM" id="SSF46785">
    <property type="entry name" value="Winged helix' DNA-binding domain"/>
    <property type="match status" value="1"/>
</dbReference>
<comment type="caution">
    <text evidence="3">The sequence shown here is derived from an EMBL/GenBank/DDBJ whole genome shotgun (WGS) entry which is preliminary data.</text>
</comment>
<feature type="compositionally biased region" description="Basic residues" evidence="1">
    <location>
        <begin position="16"/>
        <end position="26"/>
    </location>
</feature>
<accession>A0A842HXL9</accession>
<organism evidence="3 4">
    <name type="scientific">Parasphingopyxis marina</name>
    <dbReference type="NCBI Taxonomy" id="2761622"/>
    <lineage>
        <taxon>Bacteria</taxon>
        <taxon>Pseudomonadati</taxon>
        <taxon>Pseudomonadota</taxon>
        <taxon>Alphaproteobacteria</taxon>
        <taxon>Sphingomonadales</taxon>
        <taxon>Sphingomonadaceae</taxon>
        <taxon>Parasphingopyxis</taxon>
    </lineage>
</organism>